<organism evidence="3 4">
    <name type="scientific">Shewanella holmiensis</name>
    <dbReference type="NCBI Taxonomy" id="2952222"/>
    <lineage>
        <taxon>Bacteria</taxon>
        <taxon>Pseudomonadati</taxon>
        <taxon>Pseudomonadota</taxon>
        <taxon>Gammaproteobacteria</taxon>
        <taxon>Alteromonadales</taxon>
        <taxon>Shewanellaceae</taxon>
        <taxon>Shewanella</taxon>
    </lineage>
</organism>
<dbReference type="RefSeq" id="WP_188843644.1">
    <property type="nucleotide sequence ID" value="NZ_JAMTCD010000022.1"/>
</dbReference>
<dbReference type="Pfam" id="PF04375">
    <property type="entry name" value="HemX"/>
    <property type="match status" value="1"/>
</dbReference>
<gene>
    <name evidence="3" type="ORF">NE535_15020</name>
</gene>
<dbReference type="InterPro" id="IPR007470">
    <property type="entry name" value="HemX"/>
</dbReference>
<feature type="region of interest" description="Disordered" evidence="1">
    <location>
        <begin position="1"/>
        <end position="48"/>
    </location>
</feature>
<evidence type="ECO:0000313" key="4">
    <source>
        <dbReference type="Proteomes" id="UP001155546"/>
    </source>
</evidence>
<dbReference type="PANTHER" id="PTHR38043:SF1">
    <property type="entry name" value="PROTEIN HEMX"/>
    <property type="match status" value="1"/>
</dbReference>
<feature type="transmembrane region" description="Helical" evidence="2">
    <location>
        <begin position="53"/>
        <end position="77"/>
    </location>
</feature>
<evidence type="ECO:0000313" key="3">
    <source>
        <dbReference type="EMBL" id="MCT7943089.1"/>
    </source>
</evidence>
<protein>
    <submittedName>
        <fullName evidence="3">Uroporphyrinogen-III C-methyltransferase</fullName>
    </submittedName>
</protein>
<keyword evidence="2" id="KW-1133">Transmembrane helix</keyword>
<dbReference type="PANTHER" id="PTHR38043">
    <property type="entry name" value="PROTEIN HEMX"/>
    <property type="match status" value="1"/>
</dbReference>
<evidence type="ECO:0000256" key="2">
    <source>
        <dbReference type="SAM" id="Phobius"/>
    </source>
</evidence>
<proteinExistence type="predicted"/>
<comment type="caution">
    <text evidence="3">The sequence shown here is derived from an EMBL/GenBank/DDBJ whole genome shotgun (WGS) entry which is preliminary data.</text>
</comment>
<keyword evidence="2" id="KW-0472">Membrane</keyword>
<dbReference type="Proteomes" id="UP001155546">
    <property type="component" value="Unassembled WGS sequence"/>
</dbReference>
<name>A0A9X2WP90_9GAMM</name>
<dbReference type="EMBL" id="JAMTCD010000022">
    <property type="protein sequence ID" value="MCT7943089.1"/>
    <property type="molecule type" value="Genomic_DNA"/>
</dbReference>
<reference evidence="3" key="1">
    <citation type="journal article" date="2023" name="Int. J. Syst. Evol. Microbiol.">
        <title>&lt;i&gt;Shewanella septentrionalis&lt;/i&gt; sp. nov. and &lt;i&gt;Shewanella holmiensis&lt;/i&gt; sp. nov., isolated from Baltic Sea water and sediments.</title>
        <authorList>
            <person name="Martin-Rodriguez A.J."/>
            <person name="Thorell K."/>
            <person name="Joffre E."/>
            <person name="Jensie-Markopoulos S."/>
            <person name="Moore E.R.B."/>
            <person name="Sjoling A."/>
        </authorList>
    </citation>
    <scope>NUCLEOTIDE SEQUENCE</scope>
    <source>
        <strain evidence="3">SP1S2-7</strain>
    </source>
</reference>
<keyword evidence="2" id="KW-0812">Transmembrane</keyword>
<evidence type="ECO:0000256" key="1">
    <source>
        <dbReference type="SAM" id="MobiDB-lite"/>
    </source>
</evidence>
<keyword evidence="4" id="KW-1185">Reference proteome</keyword>
<sequence length="397" mass="45088">MDNNKPETTDVDTNETVLKPQAKDDSSQATKTAPTLKRAPGPSSRHRKLGSSWWVRLSILISWLAAGTAIAGCYWLYLQLNNQQIQQQKLVTDFSSVEVGNQQLKQELKQSLSTPNQRIALLEQQQSDDAKAYQQLVSLQKAHKQLQERVAIVAQRSPNHWMASEAEYLVRMASRKIWLEKDPQTAASLLQAADNRIEAMKDPALHQLRKALAHDIAATQAIKTTDIAGSVYAIDAVIDQIANLPLNRINTEISADPLTEPLTDSIDDWQTNLSKSFKQFVEGFITIRQRTTDLEPLLPIEQQWYLVENVRLKLLQAQFSLHNYDEQGYKSAIDYAQRWVKQYFDMSDRNTLNVLAQLEKLSGLTIESINTKQFQSTPLLQELITYGQMMPEEEPTL</sequence>
<accession>A0A9X2WP90</accession>
<dbReference type="AlphaFoldDB" id="A0A9X2WP90"/>